<comment type="caution">
    <text evidence="1">The sequence shown here is derived from an EMBL/GenBank/DDBJ whole genome shotgun (WGS) entry which is preliminary data.</text>
</comment>
<keyword evidence="2" id="KW-1185">Reference proteome</keyword>
<protein>
    <submittedName>
        <fullName evidence="1">Uncharacterized protein</fullName>
    </submittedName>
</protein>
<organism evidence="1 2">
    <name type="scientific">Psophocarpus tetragonolobus</name>
    <name type="common">Winged bean</name>
    <name type="synonym">Dolichos tetragonolobus</name>
    <dbReference type="NCBI Taxonomy" id="3891"/>
    <lineage>
        <taxon>Eukaryota</taxon>
        <taxon>Viridiplantae</taxon>
        <taxon>Streptophyta</taxon>
        <taxon>Embryophyta</taxon>
        <taxon>Tracheophyta</taxon>
        <taxon>Spermatophyta</taxon>
        <taxon>Magnoliopsida</taxon>
        <taxon>eudicotyledons</taxon>
        <taxon>Gunneridae</taxon>
        <taxon>Pentapetalae</taxon>
        <taxon>rosids</taxon>
        <taxon>fabids</taxon>
        <taxon>Fabales</taxon>
        <taxon>Fabaceae</taxon>
        <taxon>Papilionoideae</taxon>
        <taxon>50 kb inversion clade</taxon>
        <taxon>NPAAA clade</taxon>
        <taxon>indigoferoid/millettioid clade</taxon>
        <taxon>Phaseoleae</taxon>
        <taxon>Psophocarpus</taxon>
    </lineage>
</organism>
<dbReference type="Proteomes" id="UP001386955">
    <property type="component" value="Unassembled WGS sequence"/>
</dbReference>
<evidence type="ECO:0000313" key="1">
    <source>
        <dbReference type="EMBL" id="KAK7383143.1"/>
    </source>
</evidence>
<proteinExistence type="predicted"/>
<dbReference type="AlphaFoldDB" id="A0AAN9WZ00"/>
<name>A0AAN9WZ00_PSOTE</name>
<gene>
    <name evidence="1" type="ORF">VNO78_28814</name>
</gene>
<reference evidence="1 2" key="1">
    <citation type="submission" date="2024-01" db="EMBL/GenBank/DDBJ databases">
        <title>The genomes of 5 underutilized Papilionoideae crops provide insights into root nodulation and disease resistanc.</title>
        <authorList>
            <person name="Jiang F."/>
        </authorList>
    </citation>
    <scope>NUCLEOTIDE SEQUENCE [LARGE SCALE GENOMIC DNA]</scope>
    <source>
        <strain evidence="1">DUOXIRENSHENG_FW03</strain>
        <tissue evidence="1">Leaves</tissue>
    </source>
</reference>
<evidence type="ECO:0000313" key="2">
    <source>
        <dbReference type="Proteomes" id="UP001386955"/>
    </source>
</evidence>
<accession>A0AAN9WZ00</accession>
<dbReference type="EMBL" id="JAYMYS010000008">
    <property type="protein sequence ID" value="KAK7383143.1"/>
    <property type="molecule type" value="Genomic_DNA"/>
</dbReference>
<sequence length="155" mass="17035">MANWVLGAAFVPIVGRSVQKIVLAAVRNPMKMLGDVLELWLNRLSSNGGLIKLLLSIITGRDYTQTCYLTMFRVLGRLCLIDGSSRMSCLRKESLSAASTSTSHEPSPQASPMVQRPVKQFVGCYSDSNKTKHAHAVNSPTNSSMFELLAELKNY</sequence>